<feature type="transmembrane region" description="Helical" evidence="9">
    <location>
        <begin position="542"/>
        <end position="561"/>
    </location>
</feature>
<feature type="transmembrane region" description="Helical" evidence="9">
    <location>
        <begin position="27"/>
        <end position="47"/>
    </location>
</feature>
<feature type="compositionally biased region" description="Basic residues" evidence="10">
    <location>
        <begin position="11"/>
        <end position="20"/>
    </location>
</feature>
<feature type="compositionally biased region" description="Basic and acidic residues" evidence="10">
    <location>
        <begin position="624"/>
        <end position="646"/>
    </location>
</feature>
<evidence type="ECO:0000256" key="9">
    <source>
        <dbReference type="HAMAP-Rule" id="MF_01463"/>
    </source>
</evidence>
<dbReference type="Gene3D" id="3.30.70.3220">
    <property type="match status" value="1"/>
</dbReference>
<feature type="region of interest" description="Disordered" evidence="10">
    <location>
        <begin position="624"/>
        <end position="665"/>
    </location>
</feature>
<dbReference type="Pfam" id="PF22599">
    <property type="entry name" value="SecDF_P1_head"/>
    <property type="match status" value="1"/>
</dbReference>
<feature type="compositionally biased region" description="Low complexity" evidence="10">
    <location>
        <begin position="223"/>
        <end position="252"/>
    </location>
</feature>
<reference evidence="14 15" key="1">
    <citation type="submission" date="2020-07" db="EMBL/GenBank/DDBJ databases">
        <title>Sequencing the genomes of 1000 actinobacteria strains.</title>
        <authorList>
            <person name="Klenk H.-P."/>
        </authorList>
    </citation>
    <scope>NUCLEOTIDE SEQUENCE [LARGE SCALE GENOMIC DNA]</scope>
    <source>
        <strain evidence="14 15">DSM 7487</strain>
    </source>
</reference>
<gene>
    <name evidence="9" type="primary">secD</name>
    <name evidence="14" type="ORF">BJ968_000392</name>
</gene>
<sequence>MSNDRPTGPPRVRRGAPIRRPHPGRTLVALVLVVVAVFAAVGAGSIWSDARWSPGLALDLEGGTQVVLTPRSLSGQQVPTEQVQRAADIIRQRVDATGLSETEVQVQGGQNISVSIPGAATREQLDLISQSAQLRMRVVLYDEPVAPAAAPTEGSTAAPTETAAPTDTATPTDPAAPTGSATPGDAASASPTQSSDGAAAPAALQAATTAPADPAAPAPADPAAPAATSTPPSLADIATPTPTGPAQPTGTPSPAPTDASDQAWLNDPQLVTLFQNLDCADPTQRQGGVVDDPTRPLVTCSQDGTYKYVLGPAELEGTQLVSATSAQATNSQGFTTGSWVVRLKFNSAGAEAFSALTTRISTLEAPRNQFAAVLDGLVITAPSVDQRFGADVDIEGSFTQESSEALAQQLQFGALPVSFVVQTQDQVSATLGSDQLRNGLIAGLVGLVLVVAYSLVQYRALGLVTIGSLVLAAALNYGVLLLLSWLQGFRLSLAGVAGLIVAIGVTADSFILFFERVRDEIRDGRILSSAVEAGWHRARRTILVSDAVSLLSAVVLYVLAVGNVRGFAYTLGITTIIDVLVVVLFTHPVVALLARTKFFGGGHKLSGFDPEHLGSVVARHALHHGEHRPTVAERRRAEREAARQEARSGAGSGQTSGDDENGTDS</sequence>
<evidence type="ECO:0000256" key="8">
    <source>
        <dbReference type="ARBA" id="ARBA00023136"/>
    </source>
</evidence>
<keyword evidence="15" id="KW-1185">Reference proteome</keyword>
<keyword evidence="5 9" id="KW-0653">Protein transport</keyword>
<feature type="region of interest" description="Disordered" evidence="10">
    <location>
        <begin position="148"/>
        <end position="262"/>
    </location>
</feature>
<feature type="transmembrane region" description="Helical" evidence="9">
    <location>
        <begin position="463"/>
        <end position="486"/>
    </location>
</feature>
<organism evidence="14 15">
    <name type="scientific">Kineococcus aurantiacus</name>
    <dbReference type="NCBI Taxonomy" id="37633"/>
    <lineage>
        <taxon>Bacteria</taxon>
        <taxon>Bacillati</taxon>
        <taxon>Actinomycetota</taxon>
        <taxon>Actinomycetes</taxon>
        <taxon>Kineosporiales</taxon>
        <taxon>Kineosporiaceae</taxon>
        <taxon>Kineococcus</taxon>
    </lineage>
</organism>
<evidence type="ECO:0000259" key="12">
    <source>
        <dbReference type="Pfam" id="PF21760"/>
    </source>
</evidence>
<evidence type="ECO:0000256" key="3">
    <source>
        <dbReference type="ARBA" id="ARBA00022475"/>
    </source>
</evidence>
<feature type="transmembrane region" description="Helical" evidence="9">
    <location>
        <begin position="439"/>
        <end position="456"/>
    </location>
</feature>
<dbReference type="Pfam" id="PF02355">
    <property type="entry name" value="SecD_SecF_C"/>
    <property type="match status" value="1"/>
</dbReference>
<keyword evidence="3 9" id="KW-1003">Cell membrane</keyword>
<evidence type="ECO:0000259" key="13">
    <source>
        <dbReference type="Pfam" id="PF22599"/>
    </source>
</evidence>
<keyword evidence="4 9" id="KW-0812">Transmembrane</keyword>
<evidence type="ECO:0000256" key="4">
    <source>
        <dbReference type="ARBA" id="ARBA00022692"/>
    </source>
</evidence>
<dbReference type="AlphaFoldDB" id="A0A7Y9ARU8"/>
<dbReference type="NCBIfam" id="TIGR00916">
    <property type="entry name" value="2A0604s01"/>
    <property type="match status" value="1"/>
</dbReference>
<dbReference type="NCBIfam" id="TIGR01129">
    <property type="entry name" value="secD"/>
    <property type="match status" value="1"/>
</dbReference>
<keyword evidence="7 9" id="KW-0811">Translocation</keyword>
<dbReference type="InterPro" id="IPR054384">
    <property type="entry name" value="SecDF_P1_head"/>
</dbReference>
<keyword evidence="6 9" id="KW-1133">Transmembrane helix</keyword>
<dbReference type="GO" id="GO:0043952">
    <property type="term" value="P:protein transport by the Sec complex"/>
    <property type="evidence" value="ECO:0007669"/>
    <property type="project" value="UniProtKB-UniRule"/>
</dbReference>
<comment type="similarity">
    <text evidence="9">Belongs to the SecD/SecF family. SecD subfamily.</text>
</comment>
<feature type="domain" description="SecDF P1 head subdomain" evidence="13">
    <location>
        <begin position="307"/>
        <end position="417"/>
    </location>
</feature>
<dbReference type="HAMAP" id="MF_01463_B">
    <property type="entry name" value="SecD_B"/>
    <property type="match status" value="1"/>
</dbReference>
<evidence type="ECO:0000256" key="2">
    <source>
        <dbReference type="ARBA" id="ARBA00022448"/>
    </source>
</evidence>
<evidence type="ECO:0000259" key="11">
    <source>
        <dbReference type="Pfam" id="PF02355"/>
    </source>
</evidence>
<dbReference type="PANTHER" id="PTHR30081">
    <property type="entry name" value="PROTEIN-EXPORT MEMBRANE PROTEIN SEC"/>
    <property type="match status" value="1"/>
</dbReference>
<dbReference type="InterPro" id="IPR048634">
    <property type="entry name" value="SecD_SecF_C"/>
</dbReference>
<dbReference type="GO" id="GO:0015450">
    <property type="term" value="F:protein-transporting ATPase activity"/>
    <property type="evidence" value="ECO:0007669"/>
    <property type="project" value="InterPro"/>
</dbReference>
<feature type="transmembrane region" description="Helical" evidence="9">
    <location>
        <begin position="567"/>
        <end position="594"/>
    </location>
</feature>
<dbReference type="Pfam" id="PF21760">
    <property type="entry name" value="SecD_1st"/>
    <property type="match status" value="1"/>
</dbReference>
<protein>
    <recommendedName>
        <fullName evidence="9">Protein translocase subunit SecD</fullName>
    </recommendedName>
</protein>
<comment type="caution">
    <text evidence="14">The sequence shown here is derived from an EMBL/GenBank/DDBJ whole genome shotgun (WGS) entry which is preliminary data.</text>
</comment>
<evidence type="ECO:0000256" key="6">
    <source>
        <dbReference type="ARBA" id="ARBA00022989"/>
    </source>
</evidence>
<comment type="function">
    <text evidence="9">Part of the Sec protein translocase complex. Interacts with the SecYEG preprotein conducting channel. SecDF uses the proton motive force (PMF) to complete protein translocation after the ATP-dependent function of SecA.</text>
</comment>
<feature type="compositionally biased region" description="Low complexity" evidence="10">
    <location>
        <begin position="198"/>
        <end position="213"/>
    </location>
</feature>
<proteinExistence type="inferred from homology"/>
<dbReference type="InterPro" id="IPR048631">
    <property type="entry name" value="SecD_1st"/>
</dbReference>
<feature type="compositionally biased region" description="Low complexity" evidence="10">
    <location>
        <begin position="148"/>
        <end position="187"/>
    </location>
</feature>
<dbReference type="Gene3D" id="3.30.1360.200">
    <property type="match status" value="1"/>
</dbReference>
<evidence type="ECO:0000256" key="5">
    <source>
        <dbReference type="ARBA" id="ARBA00022927"/>
    </source>
</evidence>
<dbReference type="RefSeq" id="WP_218884699.1">
    <property type="nucleotide sequence ID" value="NZ_BAAAGN010000002.1"/>
</dbReference>
<evidence type="ECO:0000256" key="10">
    <source>
        <dbReference type="SAM" id="MobiDB-lite"/>
    </source>
</evidence>
<evidence type="ECO:0000313" key="15">
    <source>
        <dbReference type="Proteomes" id="UP000521922"/>
    </source>
</evidence>
<accession>A0A7Y9ARU8</accession>
<keyword evidence="2 9" id="KW-0813">Transport</keyword>
<evidence type="ECO:0000256" key="7">
    <source>
        <dbReference type="ARBA" id="ARBA00023010"/>
    </source>
</evidence>
<name>A0A7Y9ARU8_9ACTN</name>
<evidence type="ECO:0000256" key="1">
    <source>
        <dbReference type="ARBA" id="ARBA00004651"/>
    </source>
</evidence>
<feature type="domain" description="Protein translocase subunit SecDF P1" evidence="12">
    <location>
        <begin position="83"/>
        <end position="139"/>
    </location>
</feature>
<evidence type="ECO:0000313" key="14">
    <source>
        <dbReference type="EMBL" id="NYD20852.1"/>
    </source>
</evidence>
<dbReference type="GO" id="GO:0065002">
    <property type="term" value="P:intracellular protein transmembrane transport"/>
    <property type="evidence" value="ECO:0007669"/>
    <property type="project" value="UniProtKB-UniRule"/>
</dbReference>
<comment type="subunit">
    <text evidence="9">Forms a complex with SecF. Part of the essential Sec protein translocation apparatus which comprises SecA, SecYEG and auxiliary proteins SecDF. Other proteins may also be involved.</text>
</comment>
<dbReference type="GO" id="GO:0006605">
    <property type="term" value="P:protein targeting"/>
    <property type="evidence" value="ECO:0007669"/>
    <property type="project" value="UniProtKB-UniRule"/>
</dbReference>
<feature type="domain" description="Protein export membrane protein SecD/SecF C-terminal" evidence="11">
    <location>
        <begin position="419"/>
        <end position="594"/>
    </location>
</feature>
<feature type="transmembrane region" description="Helical" evidence="9">
    <location>
        <begin position="492"/>
        <end position="514"/>
    </location>
</feature>
<dbReference type="Proteomes" id="UP000521922">
    <property type="component" value="Unassembled WGS sequence"/>
</dbReference>
<dbReference type="InterPro" id="IPR055344">
    <property type="entry name" value="SecD_SecF_C_bact"/>
</dbReference>
<dbReference type="GO" id="GO:0005886">
    <property type="term" value="C:plasma membrane"/>
    <property type="evidence" value="ECO:0007669"/>
    <property type="project" value="UniProtKB-SubCell"/>
</dbReference>
<keyword evidence="8 9" id="KW-0472">Membrane</keyword>
<feature type="region of interest" description="Disordered" evidence="10">
    <location>
        <begin position="1"/>
        <end position="20"/>
    </location>
</feature>
<dbReference type="PANTHER" id="PTHR30081:SF1">
    <property type="entry name" value="PROTEIN TRANSLOCASE SUBUNIT SECD"/>
    <property type="match status" value="1"/>
</dbReference>
<dbReference type="InterPro" id="IPR022813">
    <property type="entry name" value="SecD/SecF_arch_bac"/>
</dbReference>
<dbReference type="InterPro" id="IPR005791">
    <property type="entry name" value="SecD"/>
</dbReference>
<comment type="subcellular location">
    <subcellularLocation>
        <location evidence="1 9">Cell membrane</location>
        <topology evidence="1 9">Multi-pass membrane protein</topology>
    </subcellularLocation>
</comment>
<dbReference type="SUPFAM" id="SSF82866">
    <property type="entry name" value="Multidrug efflux transporter AcrB transmembrane domain"/>
    <property type="match status" value="1"/>
</dbReference>
<dbReference type="EMBL" id="JACCBB010000001">
    <property type="protein sequence ID" value="NYD20852.1"/>
    <property type="molecule type" value="Genomic_DNA"/>
</dbReference>